<comment type="caution">
    <text evidence="2">The sequence shown here is derived from an EMBL/GenBank/DDBJ whole genome shotgun (WGS) entry which is preliminary data.</text>
</comment>
<dbReference type="PANTHER" id="PTHR47472">
    <property type="entry name" value="PROPIONYL-COA CARBOXYLASE"/>
    <property type="match status" value="1"/>
</dbReference>
<dbReference type="InterPro" id="IPR010839">
    <property type="entry name" value="AtuA_N"/>
</dbReference>
<proteinExistence type="predicted"/>
<dbReference type="Proteomes" id="UP001642360">
    <property type="component" value="Unassembled WGS sequence"/>
</dbReference>
<gene>
    <name evidence="2" type="ORF">ILEXP_LOCUS50018</name>
</gene>
<sequence length="193" mass="21079">MEEDAISSSASNESSDDLVIDEPVIPSCSICLRESPPRRKEKVYVGCGAGFSGDRPLAALKLLERVKELDYLVLECLAERTLADRFHAKASGGPGYDPRISEWMHLLLPLALERGVCIITNLGANDSFGARKEVLRVASRLGISISVGVAMEFALTRSGLDPHLRDADGVRIWYLLSISFELSPLIYTSGLML</sequence>
<dbReference type="Pfam" id="PF07287">
    <property type="entry name" value="AtuA"/>
    <property type="match status" value="1"/>
</dbReference>
<name>A0ABC8UGA3_9AQUA</name>
<dbReference type="PANTHER" id="PTHR47472:SF1">
    <property type="entry name" value="DUF1446-DOMAIN-CONTAINING PROTEIN"/>
    <property type="match status" value="1"/>
</dbReference>
<accession>A0ABC8UGA3</accession>
<keyword evidence="3" id="KW-1185">Reference proteome</keyword>
<evidence type="ECO:0000313" key="2">
    <source>
        <dbReference type="EMBL" id="CAK9180064.1"/>
    </source>
</evidence>
<evidence type="ECO:0000259" key="1">
    <source>
        <dbReference type="Pfam" id="PF07287"/>
    </source>
</evidence>
<reference evidence="2 3" key="1">
    <citation type="submission" date="2024-02" db="EMBL/GenBank/DDBJ databases">
        <authorList>
            <person name="Vignale AGUSTIN F."/>
            <person name="Sosa J E."/>
            <person name="Modenutti C."/>
        </authorList>
    </citation>
    <scope>NUCLEOTIDE SEQUENCE [LARGE SCALE GENOMIC DNA]</scope>
</reference>
<dbReference type="AlphaFoldDB" id="A0ABC8UGA3"/>
<protein>
    <recommendedName>
        <fullName evidence="1">Acyclic terpene utilisation N-terminal domain-containing protein</fullName>
    </recommendedName>
</protein>
<organism evidence="2 3">
    <name type="scientific">Ilex paraguariensis</name>
    <name type="common">yerba mate</name>
    <dbReference type="NCBI Taxonomy" id="185542"/>
    <lineage>
        <taxon>Eukaryota</taxon>
        <taxon>Viridiplantae</taxon>
        <taxon>Streptophyta</taxon>
        <taxon>Embryophyta</taxon>
        <taxon>Tracheophyta</taxon>
        <taxon>Spermatophyta</taxon>
        <taxon>Magnoliopsida</taxon>
        <taxon>eudicotyledons</taxon>
        <taxon>Gunneridae</taxon>
        <taxon>Pentapetalae</taxon>
        <taxon>asterids</taxon>
        <taxon>campanulids</taxon>
        <taxon>Aquifoliales</taxon>
        <taxon>Aquifoliaceae</taxon>
        <taxon>Ilex</taxon>
    </lineage>
</organism>
<feature type="domain" description="Acyclic terpene utilisation N-terminal" evidence="1">
    <location>
        <begin position="43"/>
        <end position="149"/>
    </location>
</feature>
<evidence type="ECO:0000313" key="3">
    <source>
        <dbReference type="Proteomes" id="UP001642360"/>
    </source>
</evidence>
<dbReference type="EMBL" id="CAUOFW020007636">
    <property type="protein sequence ID" value="CAK9180064.1"/>
    <property type="molecule type" value="Genomic_DNA"/>
</dbReference>